<evidence type="ECO:0000313" key="1">
    <source>
        <dbReference type="EMBL" id="BAD68065.1"/>
    </source>
</evidence>
<dbReference type="AlphaFoldDB" id="Q5VR56"/>
<sequence>MARDTKELDALGSCARAKECFYAPIGFDRVRWHHAAREEPEDCLERIASHVSRSLVGGYWLAIQGSKRRAPA</sequence>
<organism evidence="1">
    <name type="scientific">Oryza sativa subsp. japonica</name>
    <name type="common">Rice</name>
    <dbReference type="NCBI Taxonomy" id="39947"/>
    <lineage>
        <taxon>Eukaryota</taxon>
        <taxon>Viridiplantae</taxon>
        <taxon>Streptophyta</taxon>
        <taxon>Embryophyta</taxon>
        <taxon>Tracheophyta</taxon>
        <taxon>Spermatophyta</taxon>
        <taxon>Magnoliopsida</taxon>
        <taxon>Liliopsida</taxon>
        <taxon>Poales</taxon>
        <taxon>Poaceae</taxon>
        <taxon>BOP clade</taxon>
        <taxon>Oryzoideae</taxon>
        <taxon>Oryzeae</taxon>
        <taxon>Oryzinae</taxon>
        <taxon>Oryza</taxon>
        <taxon>Oryza sativa</taxon>
    </lineage>
</organism>
<reference evidence="2 3" key="2">
    <citation type="journal article" date="2005" name="Nature">
        <title>The map-based sequence of the rice genome.</title>
        <authorList>
            <consortium name="International rice genome sequencing project (IRGSP)"/>
            <person name="Matsumoto T."/>
            <person name="Wu J."/>
            <person name="Kanamori H."/>
            <person name="Katayose Y."/>
            <person name="Fujisawa M."/>
            <person name="Namiki N."/>
            <person name="Mizuno H."/>
            <person name="Yamamoto K."/>
            <person name="Antonio B.A."/>
            <person name="Baba T."/>
            <person name="Sakata K."/>
            <person name="Nagamura Y."/>
            <person name="Aoki H."/>
            <person name="Arikawa K."/>
            <person name="Arita K."/>
            <person name="Bito T."/>
            <person name="Chiden Y."/>
            <person name="Fujitsuka N."/>
            <person name="Fukunaka R."/>
            <person name="Hamada M."/>
            <person name="Harada C."/>
            <person name="Hayashi A."/>
            <person name="Hijishita S."/>
            <person name="Honda M."/>
            <person name="Hosokawa S."/>
            <person name="Ichikawa Y."/>
            <person name="Idonuma A."/>
            <person name="Iijima M."/>
            <person name="Ikeda M."/>
            <person name="Ikeno M."/>
            <person name="Ito K."/>
            <person name="Ito S."/>
            <person name="Ito T."/>
            <person name="Ito Y."/>
            <person name="Ito Y."/>
            <person name="Iwabuchi A."/>
            <person name="Kamiya K."/>
            <person name="Karasawa W."/>
            <person name="Kurita K."/>
            <person name="Katagiri S."/>
            <person name="Kikuta A."/>
            <person name="Kobayashi H."/>
            <person name="Kobayashi N."/>
            <person name="Machita K."/>
            <person name="Maehara T."/>
            <person name="Masukawa M."/>
            <person name="Mizubayashi T."/>
            <person name="Mukai Y."/>
            <person name="Nagasaki H."/>
            <person name="Nagata Y."/>
            <person name="Naito S."/>
            <person name="Nakashima M."/>
            <person name="Nakama Y."/>
            <person name="Nakamichi Y."/>
            <person name="Nakamura M."/>
            <person name="Meguro A."/>
            <person name="Negishi M."/>
            <person name="Ohta I."/>
            <person name="Ohta T."/>
            <person name="Okamoto M."/>
            <person name="Ono N."/>
            <person name="Saji S."/>
            <person name="Sakaguchi M."/>
            <person name="Sakai K."/>
            <person name="Shibata M."/>
            <person name="Shimokawa T."/>
            <person name="Song J."/>
            <person name="Takazaki Y."/>
            <person name="Terasawa K."/>
            <person name="Tsugane M."/>
            <person name="Tsuji K."/>
            <person name="Ueda S."/>
            <person name="Waki K."/>
            <person name="Yamagata H."/>
            <person name="Yamamoto M."/>
            <person name="Yamamoto S."/>
            <person name="Yamane H."/>
            <person name="Yoshiki S."/>
            <person name="Yoshihara R."/>
            <person name="Yukawa K."/>
            <person name="Zhong H."/>
            <person name="Yano M."/>
            <person name="Yuan Q."/>
            <person name="Ouyang S."/>
            <person name="Liu J."/>
            <person name="Jones K.M."/>
            <person name="Gansberger K."/>
            <person name="Moffat K."/>
            <person name="Hill J."/>
            <person name="Bera J."/>
            <person name="Fadrosh D."/>
            <person name="Jin S."/>
            <person name="Johri S."/>
            <person name="Kim M."/>
            <person name="Overton L."/>
            <person name="Reardon M."/>
            <person name="Tsitrin T."/>
            <person name="Vuong H."/>
            <person name="Weaver B."/>
            <person name="Ciecko A."/>
            <person name="Tallon L."/>
            <person name="Jackson J."/>
            <person name="Pai G."/>
            <person name="Aken S.V."/>
            <person name="Utterback T."/>
            <person name="Reidmuller S."/>
            <person name="Feldblyum T."/>
            <person name="Hsiao J."/>
            <person name="Zismann V."/>
            <person name="Iobst S."/>
            <person name="de Vazeille A.R."/>
            <person name="Buell C.R."/>
            <person name="Ying K."/>
            <person name="Li Y."/>
            <person name="Lu T."/>
            <person name="Huang Y."/>
            <person name="Zhao Q."/>
            <person name="Feng Q."/>
            <person name="Zhang L."/>
            <person name="Zhu J."/>
            <person name="Weng Q."/>
            <person name="Mu J."/>
            <person name="Lu Y."/>
            <person name="Fan D."/>
            <person name="Liu Y."/>
            <person name="Guan J."/>
            <person name="Zhang Y."/>
            <person name="Yu S."/>
            <person name="Liu X."/>
            <person name="Zhang Y."/>
            <person name="Hong G."/>
            <person name="Han B."/>
            <person name="Choisne N."/>
            <person name="Demange N."/>
            <person name="Orjeda G."/>
            <person name="Samain S."/>
            <person name="Cattolico L."/>
            <person name="Pelletier E."/>
            <person name="Couloux A."/>
            <person name="Segurens B."/>
            <person name="Wincker P."/>
            <person name="D'Hont A."/>
            <person name="Scarpelli C."/>
            <person name="Weissenbach J."/>
            <person name="Salanoubat M."/>
            <person name="Quetier F."/>
            <person name="Yu Y."/>
            <person name="Kim H.R."/>
            <person name="Rambo T."/>
            <person name="Currie J."/>
            <person name="Collura K."/>
            <person name="Luo M."/>
            <person name="Yang T."/>
            <person name="Ammiraju J.S.S."/>
            <person name="Engler F."/>
            <person name="Soderlund C."/>
            <person name="Wing R.A."/>
            <person name="Palmer L.E."/>
            <person name="de la Bastide M."/>
            <person name="Spiegel L."/>
            <person name="Nascimento L."/>
            <person name="Zutavern T."/>
            <person name="O'Shaughnessy A."/>
            <person name="Dike S."/>
            <person name="Dedhia N."/>
            <person name="Preston R."/>
            <person name="Balija V."/>
            <person name="McCombie W.R."/>
            <person name="Chow T."/>
            <person name="Chen H."/>
            <person name="Chung M."/>
            <person name="Chen C."/>
            <person name="Shaw J."/>
            <person name="Wu H."/>
            <person name="Hsiao K."/>
            <person name="Chao Y."/>
            <person name="Chu M."/>
            <person name="Cheng C."/>
            <person name="Hour A."/>
            <person name="Lee P."/>
            <person name="Lin S."/>
            <person name="Lin Y."/>
            <person name="Liou J."/>
            <person name="Liu S."/>
            <person name="Hsing Y."/>
            <person name="Raghuvanshi S."/>
            <person name="Mohanty A."/>
            <person name="Bharti A.K."/>
            <person name="Gaur A."/>
            <person name="Gupta V."/>
            <person name="Kumar D."/>
            <person name="Ravi V."/>
            <person name="Vij S."/>
            <person name="Kapur A."/>
            <person name="Khurana P."/>
            <person name="Khurana P."/>
            <person name="Khurana J.P."/>
            <person name="Tyagi A.K."/>
            <person name="Gaikwad K."/>
            <person name="Singh A."/>
            <person name="Dalal V."/>
            <person name="Srivastava S."/>
            <person name="Dixit A."/>
            <person name="Pal A.K."/>
            <person name="Ghazi I.A."/>
            <person name="Yadav M."/>
            <person name="Pandit A."/>
            <person name="Bhargava A."/>
            <person name="Sureshbabu K."/>
            <person name="Batra K."/>
            <person name="Sharma T.R."/>
            <person name="Mohapatra T."/>
            <person name="Singh N.K."/>
            <person name="Messing J."/>
            <person name="Nelson A.B."/>
            <person name="Fuks G."/>
            <person name="Kavchok S."/>
            <person name="Keizer G."/>
            <person name="Linton E."/>
            <person name="Llaca V."/>
            <person name="Song R."/>
            <person name="Tanyolac B."/>
            <person name="Young S."/>
            <person name="Ho-Il K."/>
            <person name="Hahn J.H."/>
            <person name="Sangsakoo G."/>
            <person name="Vanavichit A."/>
            <person name="de Mattos Luiz.A.T."/>
            <person name="Zimmer P.D."/>
            <person name="Malone G."/>
            <person name="Dellagostin O."/>
            <person name="de Oliveira A.C."/>
            <person name="Bevan M."/>
            <person name="Bancroft I."/>
            <person name="Minx P."/>
            <person name="Cordum H."/>
            <person name="Wilson R."/>
            <person name="Cheng Z."/>
            <person name="Jin W."/>
            <person name="Jiang J."/>
            <person name="Leong S.A."/>
            <person name="Iwama H."/>
            <person name="Gojobori T."/>
            <person name="Itoh T."/>
            <person name="Niimura Y."/>
            <person name="Fujii Y."/>
            <person name="Habara T."/>
            <person name="Sakai H."/>
            <person name="Sato Y."/>
            <person name="Wilson G."/>
            <person name="Kumar K."/>
            <person name="McCouch S."/>
            <person name="Juretic N."/>
            <person name="Hoen D."/>
            <person name="Wright S."/>
            <person name="Bruskiewich R."/>
            <person name="Bureau T."/>
            <person name="Miyao A."/>
            <person name="Hirochika H."/>
            <person name="Nishikawa T."/>
            <person name="Kadowaki K."/>
            <person name="Sugiura M."/>
            <person name="Burr B."/>
            <person name="Sasaki T."/>
        </authorList>
    </citation>
    <scope>NUCLEOTIDE SEQUENCE [LARGE SCALE GENOMIC DNA]</scope>
    <source>
        <strain evidence="3">cv. Nipponbare</strain>
    </source>
</reference>
<proteinExistence type="predicted"/>
<protein>
    <submittedName>
        <fullName evidence="2">Os01g0807201 protein</fullName>
    </submittedName>
</protein>
<name>Q5VR56_ORYSJ</name>
<evidence type="ECO:0000313" key="3">
    <source>
        <dbReference type="Proteomes" id="UP000000763"/>
    </source>
</evidence>
<accession>Q5VR56</accession>
<dbReference type="KEGG" id="dosa:Os01g0807201"/>
<dbReference type="Proteomes" id="UP000000763">
    <property type="component" value="Chromosome 1"/>
</dbReference>
<reference evidence="1" key="1">
    <citation type="journal article" date="2002" name="Nature">
        <title>The genome sequence and structure of rice chromosome 1.</title>
        <authorList>
            <person name="Sasaki T."/>
            <person name="Matsumoto T."/>
            <person name="Yamamoto K."/>
            <person name="Sakata K."/>
            <person name="Baba T."/>
            <person name="Katayose Y."/>
            <person name="Wu J."/>
            <person name="Niimura Y."/>
            <person name="Cheng Z."/>
            <person name="Nagamura Y."/>
            <person name="Antonio B.A."/>
            <person name="Kanamori H."/>
            <person name="Hosokawa S."/>
            <person name="Masukawa M."/>
            <person name="Arikawa K."/>
            <person name="Chiden Y."/>
            <person name="Hayashi M."/>
            <person name="Okamoto M."/>
            <person name="Ando T."/>
            <person name="Aoki H."/>
            <person name="Arita K."/>
            <person name="Hamada M."/>
            <person name="Harada C."/>
            <person name="Hijishita S."/>
            <person name="Honda M."/>
            <person name="Ichikawa Y."/>
            <person name="Idonuma A."/>
            <person name="Iijima M."/>
            <person name="Ikeda M."/>
            <person name="Ikeno M."/>
            <person name="Itoh S."/>
            <person name="Itoh T."/>
            <person name="Itoh Y."/>
            <person name="Itoh Y."/>
            <person name="Iwabuchi A."/>
            <person name="Kamiya K."/>
            <person name="Karasawa W."/>
            <person name="Katagiri S."/>
            <person name="Kikuta A."/>
            <person name="Kobayashi N."/>
            <person name="Kono I."/>
            <person name="Machita K."/>
            <person name="Maehara T."/>
            <person name="Mizuno H."/>
            <person name="Mizubayashi T."/>
            <person name="Mukai Y."/>
            <person name="Nagasaki H."/>
            <person name="Nakashima M."/>
            <person name="Nakama Y."/>
            <person name="Nakamichi Y."/>
            <person name="Nakamura M."/>
            <person name="Namiki N."/>
            <person name="Negishi M."/>
            <person name="Ohta I."/>
            <person name="Ono N."/>
            <person name="Saji S."/>
            <person name="Sakai K."/>
            <person name="Shibata M."/>
            <person name="Shimokawa T."/>
            <person name="Shomura A."/>
            <person name="Song J."/>
            <person name="Takazaki Y."/>
            <person name="Terasawa K."/>
            <person name="Tsuji K."/>
            <person name="Waki K."/>
            <person name="Yamagata H."/>
            <person name="Yamane H."/>
            <person name="Yoshiki S."/>
            <person name="Yoshihara R."/>
            <person name="Yukawa K."/>
            <person name="Zhong H."/>
            <person name="Iwama H."/>
            <person name="Endo T."/>
            <person name="Ito H."/>
            <person name="Hahn J.H."/>
            <person name="Kim H.I."/>
            <person name="Eun M.Y."/>
            <person name="Yano M."/>
            <person name="Jiang J."/>
            <person name="Gojobori T."/>
        </authorList>
    </citation>
    <scope>NUCLEOTIDE SEQUENCE</scope>
</reference>
<dbReference type="Proteomes" id="UP000817658">
    <property type="component" value="Chromosome 1"/>
</dbReference>
<reference evidence="3" key="6">
    <citation type="journal article" date="2008" name="Nucleic Acids Res.">
        <title>The rice annotation project database (RAP-DB): 2008 update.</title>
        <authorList>
            <consortium name="The rice annotation project (RAP)"/>
        </authorList>
    </citation>
    <scope>GENOME REANNOTATION</scope>
    <source>
        <strain evidence="3">cv. Nipponbare</strain>
    </source>
</reference>
<dbReference type="EMBL" id="AP003073">
    <property type="protein sequence ID" value="BAD68065.1"/>
    <property type="molecule type" value="Genomic_DNA"/>
</dbReference>
<reference evidence="2" key="8">
    <citation type="submission" date="2012-08" db="EMBL/GenBank/DDBJ databases">
        <title>The Second Rice Annotation Project Meeting (RAP2).</title>
        <authorList>
            <consortium name="The Rice Annotation Project (RAP)"/>
        </authorList>
    </citation>
    <scope>NUCLEOTIDE SEQUENCE</scope>
</reference>
<reference evidence="2" key="5">
    <citation type="journal article" date="2008" name="Nucleic Acids Res.">
        <title>The Rice Annotation Project Database (RAP-DB): 2008 update.</title>
        <authorList>
            <consortium name="The Rice Annotation Project (RAP)"/>
            <person name="Tanaka T."/>
            <person name="Antonio B.A."/>
            <person name="Kikuchi S."/>
            <person name="Matsumoto T."/>
            <person name="Nagamura Y."/>
            <person name="Numa H."/>
            <person name="Sakai H."/>
            <person name="Wu J."/>
            <person name="Itoh T."/>
            <person name="Sasaki T."/>
            <person name="Aono R."/>
            <person name="Fujii Y."/>
            <person name="Habara T."/>
            <person name="Harada E."/>
            <person name="Kanno M."/>
            <person name="Kawahara Y."/>
            <person name="Kawashima H."/>
            <person name="Kubooka H."/>
            <person name="Matsuya A."/>
            <person name="Nakaoka H."/>
            <person name="Saichi N."/>
            <person name="Sanbonmatsu R."/>
            <person name="Sato Y."/>
            <person name="Shinso Y."/>
            <person name="Suzuki M."/>
            <person name="Takeda J."/>
            <person name="Tanino M."/>
            <person name="Todokoro F."/>
            <person name="Yamaguchi K."/>
            <person name="Yamamoto N."/>
            <person name="Yamasaki C."/>
            <person name="Imanishi T."/>
            <person name="Okido T."/>
            <person name="Tada M."/>
            <person name="Ikeo K."/>
            <person name="Tateno Y."/>
            <person name="Gojobori T."/>
            <person name="Lin Y.C."/>
            <person name="Wei F.J."/>
            <person name="Hsing Y.I."/>
            <person name="Zhao Q."/>
            <person name="Han B."/>
            <person name="Kramer M.R."/>
            <person name="McCombie R.W."/>
            <person name="Lonsdale D."/>
            <person name="O'Donovan C.C."/>
            <person name="Whitfield E.J."/>
            <person name="Apweiler R."/>
            <person name="Koyanagi K.O."/>
            <person name="Khurana J.P."/>
            <person name="Raghuvanshi S."/>
            <person name="Singh N.K."/>
            <person name="Tyagi A.K."/>
            <person name="Haberer G."/>
            <person name="Fujisawa M."/>
            <person name="Hosokawa S."/>
            <person name="Ito Y."/>
            <person name="Ikawa H."/>
            <person name="Shibata M."/>
            <person name="Yamamoto M."/>
            <person name="Bruskiewich R.M."/>
            <person name="Hoen D.R."/>
            <person name="Bureau TE."/>
            <person name="Namiki N."/>
            <person name="Ohyanagi H."/>
            <person name="Sakai Y."/>
            <person name="Nobushima S."/>
            <person name="Sakata K."/>
            <person name="Barrero R.A."/>
            <person name="Sato Y."/>
            <person name="Souvorov A."/>
            <person name="Smith-White B."/>
            <person name="Tatusova T."/>
            <person name="An S."/>
            <person name="An G."/>
            <person name="OOta S."/>
            <person name="Fuks G."/>
            <person name="Messing J."/>
            <person name="Christie K.R."/>
            <person name="Lieberherr D."/>
            <person name="Kim H."/>
            <person name="Zuccolo A."/>
            <person name="Wing R.A."/>
            <person name="Nobuta K."/>
            <person name="Green P.J."/>
            <person name="Lu C."/>
            <person name="Meyers BC."/>
            <person name="Chaparro C."/>
            <person name="Piegu B."/>
            <person name="Panaud O."/>
            <person name="Echeverria M."/>
        </authorList>
    </citation>
    <scope>NUCLEOTIDE SEQUENCE</scope>
</reference>
<reference evidence="2" key="3">
    <citation type="journal article" date="2006" name="Nucleic Acids Res.">
        <title>The Rice Annotation Project Database (RAP-DB): hub for Oryza sativa ssp. japonica genome information.</title>
        <authorList>
            <person name="Ohyanagi H."/>
            <person name="Tanaka T."/>
            <person name="Sakai H."/>
            <person name="Shigemoto Y."/>
            <person name="Yamaguchi K."/>
            <person name="Habara T."/>
            <person name="Fujii Y."/>
            <person name="Antonio B.A."/>
            <person name="Nagamura Y."/>
            <person name="Imanishi T."/>
            <person name="Ikeo K."/>
            <person name="Itoh T."/>
            <person name="Gojobori T."/>
            <person name="Sasaki T."/>
        </authorList>
    </citation>
    <scope>NUCLEOTIDE SEQUENCE</scope>
</reference>
<reference evidence="2" key="7">
    <citation type="submission" date="2012-08" db="EMBL/GenBank/DDBJ databases">
        <title>Oryza sativa nipponbare(GA3) genomic DNA, chromosome 1.</title>
        <authorList>
            <consortium name="IRGSP(International Rice Genome Sequencing Project)"/>
        </authorList>
    </citation>
    <scope>NUCLEOTIDE SEQUENCE</scope>
</reference>
<evidence type="ECO:0000313" key="2">
    <source>
        <dbReference type="EMBL" id="BAH91341.1"/>
    </source>
</evidence>
<reference evidence="2" key="4">
    <citation type="journal article" date="2007" name="Genome Res.">
        <title>Curated Genome Annotation of Oryza sativa ssp. japonica and Comparative Genome Analysis with Arabidopsis thaliana.</title>
        <authorList>
            <consortium name="The Rice Annotation Project (RAP)"/>
            <person name="Itoh T."/>
            <person name="Tanaka T."/>
            <person name="Barrero R.A."/>
            <person name="Yamasaki C."/>
            <person name="Fujii Y."/>
            <person name="Hilton P.B."/>
            <person name="Antonio B.A."/>
            <person name="Aono H."/>
            <person name="Apweiler R."/>
            <person name="Bruskiewich R."/>
            <person name="Bureau T."/>
            <person name="Burr F."/>
            <person name="Costa de Oliveira A."/>
            <person name="Fuks G."/>
            <person name="Habara T."/>
            <person name="Haberer G."/>
            <person name="Han B."/>
            <person name="Harada E."/>
            <person name="Hiraki A.T."/>
            <person name="Hirochika H."/>
            <person name="Hoen D."/>
            <person name="Hokari H."/>
            <person name="Hosokawa S."/>
            <person name="Hsing Y."/>
            <person name="Ikawa H."/>
            <person name="Ikeo K."/>
            <person name="Imanishi T."/>
            <person name="Ito Y."/>
            <person name="Jaiswal P."/>
            <person name="Kanno M."/>
            <person name="Kawahara Y."/>
            <person name="Kawamura T."/>
            <person name="Kawashima H."/>
            <person name="Khurana J.P."/>
            <person name="Kikuchi S."/>
            <person name="Komatsu S."/>
            <person name="Koyanagi K.O."/>
            <person name="Kubooka H."/>
            <person name="Lieberherr D."/>
            <person name="Lin Y.C."/>
            <person name="Lonsdale D."/>
            <person name="Matsumoto T."/>
            <person name="Matsuya A."/>
            <person name="McCombie W.R."/>
            <person name="Messing J."/>
            <person name="Miyao A."/>
            <person name="Mulder N."/>
            <person name="Nagamura Y."/>
            <person name="Nam J."/>
            <person name="Namiki N."/>
            <person name="Numa H."/>
            <person name="Nurimoto S."/>
            <person name="O'donovan C."/>
            <person name="Ohyanagi H."/>
            <person name="Okido T."/>
            <person name="Oota S."/>
            <person name="Osato N."/>
            <person name="Palmer L.E."/>
            <person name="Quetier F."/>
            <person name="Raghuvanshi S."/>
            <person name="Saichi N."/>
            <person name="Sakai H."/>
            <person name="Sakai Y."/>
            <person name="Sakata K."/>
            <person name="Sakurai T."/>
            <person name="Sato F."/>
            <person name="Sato Y."/>
            <person name="Schoof H."/>
            <person name="Seki M."/>
            <person name="Shibata M."/>
            <person name="Shimizu Y."/>
            <person name="Shinozaki K."/>
            <person name="Shinso Y."/>
            <person name="Singh N.K."/>
            <person name="Smith-White B."/>
            <person name="Takeda J."/>
            <person name="Tanino M."/>
            <person name="Tatusova T."/>
            <person name="Thongjuea S."/>
            <person name="Todokoro F."/>
            <person name="Tsugane M."/>
            <person name="Tyagi A.K."/>
            <person name="Vanavichit A."/>
            <person name="Wang A."/>
            <person name="Wing R.A."/>
            <person name="Yamaguchi K."/>
            <person name="Yamamoto M."/>
            <person name="Yamamoto N."/>
            <person name="Yu Y."/>
            <person name="Zhang H."/>
            <person name="Zhao Q."/>
            <person name="Higo K."/>
            <person name="Burr B."/>
            <person name="Gojobori T."/>
            <person name="Sasaki T."/>
        </authorList>
    </citation>
    <scope>NUCLEOTIDE SEQUENCE</scope>
</reference>
<gene>
    <name evidence="2" type="ordered locus">Os01g0807201</name>
    <name evidence="1" type="ORF">P0702B09.27</name>
</gene>
<dbReference type="EMBL" id="AP008207">
    <property type="protein sequence ID" value="BAH91341.1"/>
    <property type="molecule type" value="Genomic_DNA"/>
</dbReference>